<proteinExistence type="predicted"/>
<protein>
    <submittedName>
        <fullName evidence="1">Uncharacterized protein</fullName>
    </submittedName>
</protein>
<evidence type="ECO:0000313" key="1">
    <source>
        <dbReference type="EMBL" id="RPA82659.1"/>
    </source>
</evidence>
<sequence>MCFKRMRQIQTFLAGSNGRSASYSTELCSYFTCRQNKSKNAFSLRALTTSRDWIGESDAGSI</sequence>
<reference evidence="1 2" key="1">
    <citation type="journal article" date="2018" name="Nat. Ecol. Evol.">
        <title>Pezizomycetes genomes reveal the molecular basis of ectomycorrhizal truffle lifestyle.</title>
        <authorList>
            <person name="Murat C."/>
            <person name="Payen T."/>
            <person name="Noel B."/>
            <person name="Kuo A."/>
            <person name="Morin E."/>
            <person name="Chen J."/>
            <person name="Kohler A."/>
            <person name="Krizsan K."/>
            <person name="Balestrini R."/>
            <person name="Da Silva C."/>
            <person name="Montanini B."/>
            <person name="Hainaut M."/>
            <person name="Levati E."/>
            <person name="Barry K.W."/>
            <person name="Belfiori B."/>
            <person name="Cichocki N."/>
            <person name="Clum A."/>
            <person name="Dockter R.B."/>
            <person name="Fauchery L."/>
            <person name="Guy J."/>
            <person name="Iotti M."/>
            <person name="Le Tacon F."/>
            <person name="Lindquist E.A."/>
            <person name="Lipzen A."/>
            <person name="Malagnac F."/>
            <person name="Mello A."/>
            <person name="Molinier V."/>
            <person name="Miyauchi S."/>
            <person name="Poulain J."/>
            <person name="Riccioni C."/>
            <person name="Rubini A."/>
            <person name="Sitrit Y."/>
            <person name="Splivallo R."/>
            <person name="Traeger S."/>
            <person name="Wang M."/>
            <person name="Zifcakova L."/>
            <person name="Wipf D."/>
            <person name="Zambonelli A."/>
            <person name="Paolocci F."/>
            <person name="Nowrousian M."/>
            <person name="Ottonello S."/>
            <person name="Baldrian P."/>
            <person name="Spatafora J.W."/>
            <person name="Henrissat B."/>
            <person name="Nagy L.G."/>
            <person name="Aury J.M."/>
            <person name="Wincker P."/>
            <person name="Grigoriev I.V."/>
            <person name="Bonfante P."/>
            <person name="Martin F.M."/>
        </authorList>
    </citation>
    <scope>NUCLEOTIDE SEQUENCE [LARGE SCALE GENOMIC DNA]</scope>
    <source>
        <strain evidence="1 2">RN42</strain>
    </source>
</reference>
<organism evidence="1 2">
    <name type="scientific">Ascobolus immersus RN42</name>
    <dbReference type="NCBI Taxonomy" id="1160509"/>
    <lineage>
        <taxon>Eukaryota</taxon>
        <taxon>Fungi</taxon>
        <taxon>Dikarya</taxon>
        <taxon>Ascomycota</taxon>
        <taxon>Pezizomycotina</taxon>
        <taxon>Pezizomycetes</taxon>
        <taxon>Pezizales</taxon>
        <taxon>Ascobolaceae</taxon>
        <taxon>Ascobolus</taxon>
    </lineage>
</organism>
<name>A0A3N4I9B3_ASCIM</name>
<dbReference type="EMBL" id="ML119670">
    <property type="protein sequence ID" value="RPA82659.1"/>
    <property type="molecule type" value="Genomic_DNA"/>
</dbReference>
<evidence type="ECO:0000313" key="2">
    <source>
        <dbReference type="Proteomes" id="UP000275078"/>
    </source>
</evidence>
<gene>
    <name evidence="1" type="ORF">BJ508DRAFT_87386</name>
</gene>
<dbReference type="Proteomes" id="UP000275078">
    <property type="component" value="Unassembled WGS sequence"/>
</dbReference>
<dbReference type="AlphaFoldDB" id="A0A3N4I9B3"/>
<keyword evidence="2" id="KW-1185">Reference proteome</keyword>
<accession>A0A3N4I9B3</accession>